<comment type="caution">
    <text evidence="2">The sequence shown here is derived from an EMBL/GenBank/DDBJ whole genome shotgun (WGS) entry which is preliminary data.</text>
</comment>
<dbReference type="SUPFAM" id="SSF55729">
    <property type="entry name" value="Acyl-CoA N-acyltransferases (Nat)"/>
    <property type="match status" value="1"/>
</dbReference>
<gene>
    <name evidence="2" type="ORF">GTQ34_04185</name>
</gene>
<proteinExistence type="predicted"/>
<evidence type="ECO:0000313" key="2">
    <source>
        <dbReference type="EMBL" id="NAY91110.1"/>
    </source>
</evidence>
<name>A0A964TA86_9FLAO</name>
<dbReference type="InterPro" id="IPR016181">
    <property type="entry name" value="Acyl_CoA_acyltransferase"/>
</dbReference>
<dbReference type="PANTHER" id="PTHR31435:SF10">
    <property type="entry name" value="BSR4717 PROTEIN"/>
    <property type="match status" value="1"/>
</dbReference>
<protein>
    <submittedName>
        <fullName evidence="2">N-acetyltransferase</fullName>
    </submittedName>
</protein>
<sequence>MEYELINNEEAKQYEFHIEGQVPKIEYIKAKDKIYLTHTEIPKGLEGKGIGSALVKQALDDVREKDLTLVPLCPFVALFIKRHPEYKTLVLKGINIG</sequence>
<dbReference type="InterPro" id="IPR045057">
    <property type="entry name" value="Gcn5-rel_NAT"/>
</dbReference>
<dbReference type="RefSeq" id="WP_166522495.1">
    <property type="nucleotide sequence ID" value="NZ_JAAABI010000001.1"/>
</dbReference>
<organism evidence="2 3">
    <name type="scientific">Flagellimonas ochracea</name>
    <dbReference type="NCBI Taxonomy" id="2696472"/>
    <lineage>
        <taxon>Bacteria</taxon>
        <taxon>Pseudomonadati</taxon>
        <taxon>Bacteroidota</taxon>
        <taxon>Flavobacteriia</taxon>
        <taxon>Flavobacteriales</taxon>
        <taxon>Flavobacteriaceae</taxon>
        <taxon>Flagellimonas</taxon>
    </lineage>
</organism>
<accession>A0A964TA86</accession>
<dbReference type="Proteomes" id="UP000667650">
    <property type="component" value="Unassembled WGS sequence"/>
</dbReference>
<dbReference type="PROSITE" id="PS51729">
    <property type="entry name" value="GNAT_YJDJ"/>
    <property type="match status" value="1"/>
</dbReference>
<dbReference type="AlphaFoldDB" id="A0A964TA86"/>
<dbReference type="Gene3D" id="3.40.630.30">
    <property type="match status" value="1"/>
</dbReference>
<dbReference type="PANTHER" id="PTHR31435">
    <property type="entry name" value="PROTEIN NATD1"/>
    <property type="match status" value="1"/>
</dbReference>
<evidence type="ECO:0000313" key="3">
    <source>
        <dbReference type="Proteomes" id="UP000667650"/>
    </source>
</evidence>
<keyword evidence="3" id="KW-1185">Reference proteome</keyword>
<feature type="domain" description="N-acetyltransferase" evidence="1">
    <location>
        <begin position="6"/>
        <end position="91"/>
    </location>
</feature>
<evidence type="ECO:0000259" key="1">
    <source>
        <dbReference type="PROSITE" id="PS51729"/>
    </source>
</evidence>
<dbReference type="InterPro" id="IPR031165">
    <property type="entry name" value="GNAT_YJDJ"/>
</dbReference>
<reference evidence="2" key="1">
    <citation type="submission" date="2020-01" db="EMBL/GenBank/DDBJ databases">
        <title>Muricauda ochracea sp. nov., isolated from a tidal flat of Garorim bay in Korea.</title>
        <authorList>
            <person name="Kim D."/>
            <person name="Yoo Y."/>
            <person name="Kim J.-J."/>
        </authorList>
    </citation>
    <scope>NUCLEOTIDE SEQUENCE</scope>
    <source>
        <strain evidence="2">JGD-17</strain>
    </source>
</reference>
<dbReference type="EMBL" id="JAAABI010000001">
    <property type="protein sequence ID" value="NAY91110.1"/>
    <property type="molecule type" value="Genomic_DNA"/>
</dbReference>
<dbReference type="Pfam" id="PF14542">
    <property type="entry name" value="Acetyltransf_CG"/>
    <property type="match status" value="1"/>
</dbReference>